<feature type="compositionally biased region" description="Basic and acidic residues" evidence="3">
    <location>
        <begin position="283"/>
        <end position="293"/>
    </location>
</feature>
<protein>
    <submittedName>
        <fullName evidence="7">Telomeric repeat-binding factor 2-like isoform X1</fullName>
    </submittedName>
</protein>
<sequence length="640" mass="72935">MVGTVMLWQSNHGRQRFRNDLISFVRSQTRGVISGGRHLGKMAGSSWECGQEALEAGVNSWILDFCFQAAMRAFGGGRYRDFEQMRDLVGVLIARPLKEERKSAKQLRILQCLSRIEAGDNLDCLFDRETDITPLESAVSVLEMLQEEFLVAEEVLNPSKQMLKEAAIIICILNNQFERALKILKKYLSKDPNTKKLGTLLMAVISEKNTAHPMIQNFCYETVKQKTFQLFDGLIDTTEPFLLSAAKKVFLPEGFTEKLEESSKSVCEPKPRLEPETVSMERQGPEARREENSHCTSYSLGTLQAAFRALSKAKDADAEFCALTETDFGFPETDCQPAACSSRIKRQREEGTVKAVPPNPELQRRRKCLTVNPLLLDRDSTCSEMNTNPSSPLKGKTETPKPTTAALQNKNWHPRRGERAALSRWHNSKKLKDEEPDTWSDEDELFRFDTGGGGDKDSDRGNVSCHHPKKQVQWASGIAQDRHITATAHDPQGFLIQTSQDIRGQINFETKETGFYQLCLNNWKNHFGSVQIYLSFGVYYDGFGVEHEGQERQKLNDTLATIEESARKVQIQVFHMWRFYNFARMRKGADYFTLLSNYNYVNWWSVVQSVVIVLSGVLQLYFLKRLFHIQTTTDTLKPRC</sequence>
<evidence type="ECO:0000256" key="4">
    <source>
        <dbReference type="SAM" id="Phobius"/>
    </source>
</evidence>
<dbReference type="SUPFAM" id="SSF63600">
    <property type="entry name" value="Telomeric repeat binding factor (TRF) dimerisation domain"/>
    <property type="match status" value="1"/>
</dbReference>
<dbReference type="GO" id="GO:0032210">
    <property type="term" value="P:regulation of telomere maintenance via telomerase"/>
    <property type="evidence" value="ECO:0007669"/>
    <property type="project" value="TreeGrafter"/>
</dbReference>
<gene>
    <name evidence="7" type="primary">LOC117359371</name>
</gene>
<dbReference type="GO" id="GO:0098505">
    <property type="term" value="F:G-rich strand telomeric DNA binding"/>
    <property type="evidence" value="ECO:0007669"/>
    <property type="project" value="TreeGrafter"/>
</dbReference>
<feature type="transmembrane region" description="Helical" evidence="4">
    <location>
        <begin position="603"/>
        <end position="623"/>
    </location>
</feature>
<organism evidence="6 7">
    <name type="scientific">Geotrypetes seraphini</name>
    <name type="common">Gaboon caecilian</name>
    <name type="synonym">Caecilia seraphini</name>
    <dbReference type="NCBI Taxonomy" id="260995"/>
    <lineage>
        <taxon>Eukaryota</taxon>
        <taxon>Metazoa</taxon>
        <taxon>Chordata</taxon>
        <taxon>Craniata</taxon>
        <taxon>Vertebrata</taxon>
        <taxon>Euteleostomi</taxon>
        <taxon>Amphibia</taxon>
        <taxon>Gymnophiona</taxon>
        <taxon>Geotrypetes</taxon>
    </lineage>
</organism>
<evidence type="ECO:0000313" key="6">
    <source>
        <dbReference type="Proteomes" id="UP000515159"/>
    </source>
</evidence>
<reference evidence="7" key="1">
    <citation type="submission" date="2025-08" db="UniProtKB">
        <authorList>
            <consortium name="RefSeq"/>
        </authorList>
    </citation>
    <scope>IDENTIFICATION</scope>
</reference>
<dbReference type="Pfam" id="PF16772">
    <property type="entry name" value="TERF2_RBM"/>
    <property type="match status" value="1"/>
</dbReference>
<dbReference type="GO" id="GO:0031627">
    <property type="term" value="P:telomeric loop formation"/>
    <property type="evidence" value="ECO:0007669"/>
    <property type="project" value="TreeGrafter"/>
</dbReference>
<dbReference type="KEGG" id="gsh:117359371"/>
<dbReference type="AlphaFoldDB" id="A0A6P8QPV2"/>
<dbReference type="InterPro" id="IPR030657">
    <property type="entry name" value="TERF2"/>
</dbReference>
<keyword evidence="6" id="KW-1185">Reference proteome</keyword>
<dbReference type="PANTHER" id="PTHR46833">
    <property type="entry name" value="TELOMERIC REPEAT-BINDING FACTOR 2 TERF2"/>
    <property type="match status" value="1"/>
</dbReference>
<dbReference type="InterPro" id="IPR036507">
    <property type="entry name" value="Telomere_rpt-bd_fac_dimer_sf"/>
</dbReference>
<dbReference type="InParanoid" id="A0A6P8QPV2"/>
<feature type="compositionally biased region" description="Polar residues" evidence="3">
    <location>
        <begin position="400"/>
        <end position="411"/>
    </location>
</feature>
<feature type="region of interest" description="Disordered" evidence="3">
    <location>
        <begin position="379"/>
        <end position="465"/>
    </location>
</feature>
<keyword evidence="4" id="KW-1133">Transmembrane helix</keyword>
<feature type="region of interest" description="Disordered" evidence="3">
    <location>
        <begin position="266"/>
        <end position="294"/>
    </location>
</feature>
<dbReference type="FunCoup" id="A0A6P8QPV2">
    <property type="interactions" value="3179"/>
</dbReference>
<feature type="compositionally biased region" description="Basic and acidic residues" evidence="3">
    <location>
        <begin position="266"/>
        <end position="275"/>
    </location>
</feature>
<dbReference type="Pfam" id="PF01105">
    <property type="entry name" value="EMP24_GP25L"/>
    <property type="match status" value="1"/>
</dbReference>
<dbReference type="GO" id="GO:0070187">
    <property type="term" value="C:shelterin complex"/>
    <property type="evidence" value="ECO:0007669"/>
    <property type="project" value="TreeGrafter"/>
</dbReference>
<dbReference type="GO" id="GO:0042803">
    <property type="term" value="F:protein homodimerization activity"/>
    <property type="evidence" value="ECO:0007669"/>
    <property type="project" value="InterPro"/>
</dbReference>
<dbReference type="GO" id="GO:1905839">
    <property type="term" value="P:negative regulation of telomeric D-loop disassembly"/>
    <property type="evidence" value="ECO:0007669"/>
    <property type="project" value="TreeGrafter"/>
</dbReference>
<dbReference type="GO" id="GO:0003720">
    <property type="term" value="F:telomerase activity"/>
    <property type="evidence" value="ECO:0007669"/>
    <property type="project" value="TreeGrafter"/>
</dbReference>
<name>A0A6P8QPV2_GEOSA</name>
<evidence type="ECO:0000256" key="1">
    <source>
        <dbReference type="ARBA" id="ARBA00023125"/>
    </source>
</evidence>
<dbReference type="Proteomes" id="UP000515159">
    <property type="component" value="Chromosome 4"/>
</dbReference>
<dbReference type="RefSeq" id="XP_033797900.1">
    <property type="nucleotide sequence ID" value="XM_033942009.1"/>
</dbReference>
<dbReference type="Gene3D" id="1.25.40.210">
    <property type="entry name" value="Telomere repeat-binding factor, dimerisation domain"/>
    <property type="match status" value="1"/>
</dbReference>
<feature type="domain" description="GOLD" evidence="5">
    <location>
        <begin position="445"/>
        <end position="628"/>
    </location>
</feature>
<dbReference type="OrthoDB" id="608866at2759"/>
<dbReference type="SMART" id="SM01190">
    <property type="entry name" value="EMP24_GP25L"/>
    <property type="match status" value="1"/>
</dbReference>
<keyword evidence="1" id="KW-0238">DNA-binding</keyword>
<keyword evidence="4" id="KW-0812">Transmembrane</keyword>
<dbReference type="GO" id="GO:0070198">
    <property type="term" value="P:protein localization to chromosome, telomeric region"/>
    <property type="evidence" value="ECO:0007669"/>
    <property type="project" value="TreeGrafter"/>
</dbReference>
<dbReference type="GO" id="GO:0003691">
    <property type="term" value="F:double-stranded telomeric DNA binding"/>
    <property type="evidence" value="ECO:0007669"/>
    <property type="project" value="TreeGrafter"/>
</dbReference>
<evidence type="ECO:0000256" key="2">
    <source>
        <dbReference type="ARBA" id="ARBA00023242"/>
    </source>
</evidence>
<keyword evidence="4" id="KW-0472">Membrane</keyword>
<keyword evidence="2" id="KW-0539">Nucleus</keyword>
<feature type="compositionally biased region" description="Polar residues" evidence="3">
    <location>
        <begin position="382"/>
        <end position="391"/>
    </location>
</feature>
<dbReference type="InterPro" id="IPR009038">
    <property type="entry name" value="GOLD_dom"/>
</dbReference>
<feature type="compositionally biased region" description="Acidic residues" evidence="3">
    <location>
        <begin position="434"/>
        <end position="444"/>
    </location>
</feature>
<dbReference type="InterPro" id="IPR013867">
    <property type="entry name" value="Telomere_rpt-bd_fac_dimer_dom"/>
</dbReference>
<dbReference type="GO" id="GO:0061820">
    <property type="term" value="P:telomeric D-loop disassembly"/>
    <property type="evidence" value="ECO:0007669"/>
    <property type="project" value="TreeGrafter"/>
</dbReference>
<dbReference type="GO" id="GO:0031848">
    <property type="term" value="P:protection from non-homologous end joining at telomere"/>
    <property type="evidence" value="ECO:0007669"/>
    <property type="project" value="InterPro"/>
</dbReference>
<dbReference type="GeneID" id="117359371"/>
<evidence type="ECO:0000313" key="7">
    <source>
        <dbReference type="RefSeq" id="XP_033797900.1"/>
    </source>
</evidence>
<dbReference type="Pfam" id="PF08558">
    <property type="entry name" value="TRF"/>
    <property type="match status" value="1"/>
</dbReference>
<dbReference type="InterPro" id="IPR031902">
    <property type="entry name" value="TERF2_RBM"/>
</dbReference>
<dbReference type="GO" id="GO:0032208">
    <property type="term" value="P:negative regulation of telomere maintenance via recombination"/>
    <property type="evidence" value="ECO:0007669"/>
    <property type="project" value="TreeGrafter"/>
</dbReference>
<dbReference type="PANTHER" id="PTHR46833:SF1">
    <property type="entry name" value="TELOMERIC REPEAT-BINDING FACTOR 2"/>
    <property type="match status" value="1"/>
</dbReference>
<proteinExistence type="predicted"/>
<accession>A0A6P8QPV2</accession>
<evidence type="ECO:0000256" key="3">
    <source>
        <dbReference type="SAM" id="MobiDB-lite"/>
    </source>
</evidence>
<evidence type="ECO:0000259" key="5">
    <source>
        <dbReference type="SMART" id="SM01190"/>
    </source>
</evidence>